<keyword evidence="4" id="KW-1185">Reference proteome</keyword>
<evidence type="ECO:0000313" key="4">
    <source>
        <dbReference type="Proteomes" id="UP000217676"/>
    </source>
</evidence>
<keyword evidence="1" id="KW-1133">Transmembrane helix</keyword>
<evidence type="ECO:0000256" key="1">
    <source>
        <dbReference type="SAM" id="Phobius"/>
    </source>
</evidence>
<sequence>MKFSLAPAAAVIENQGPMAALRRSAHLVRGSWWRIFGCVALIGLIVGVVGGMVQEFVSILAMVPMTSLASGDHENMRASFSTLWGVMLTAGAVGLVVQILLAPLQPLVVSLLYIDQRIRKESLAPMLAQSAAPAPAPAGAPDA</sequence>
<feature type="domain" description="DUF7847" evidence="2">
    <location>
        <begin position="3"/>
        <end position="102"/>
    </location>
</feature>
<protein>
    <submittedName>
        <fullName evidence="3">Integral membrane protein</fullName>
    </submittedName>
</protein>
<dbReference type="AlphaFoldDB" id="A0A169N8E8"/>
<evidence type="ECO:0000313" key="3">
    <source>
        <dbReference type="EMBL" id="BAU82378.1"/>
    </source>
</evidence>
<accession>A0A169N8E8</accession>
<reference evidence="3 4" key="1">
    <citation type="journal article" date="2016" name="Genome Announc.">
        <title>Complete Genome Sequence of Thiostrepton-Producing Streptomyces laurentii ATCC 31255.</title>
        <authorList>
            <person name="Doi K."/>
            <person name="Fujino Y."/>
            <person name="Nagayoshi Y."/>
            <person name="Ohshima T."/>
            <person name="Ogata S."/>
        </authorList>
    </citation>
    <scope>NUCLEOTIDE SEQUENCE [LARGE SCALE GENOMIC DNA]</scope>
    <source>
        <strain evidence="3 4">ATCC 31255</strain>
    </source>
</reference>
<dbReference type="Pfam" id="PF25231">
    <property type="entry name" value="DUF7847"/>
    <property type="match status" value="1"/>
</dbReference>
<feature type="transmembrane region" description="Helical" evidence="1">
    <location>
        <begin position="32"/>
        <end position="63"/>
    </location>
</feature>
<proteinExistence type="predicted"/>
<organism evidence="3 4">
    <name type="scientific">Streptomyces laurentii</name>
    <dbReference type="NCBI Taxonomy" id="39478"/>
    <lineage>
        <taxon>Bacteria</taxon>
        <taxon>Bacillati</taxon>
        <taxon>Actinomycetota</taxon>
        <taxon>Actinomycetes</taxon>
        <taxon>Kitasatosporales</taxon>
        <taxon>Streptomycetaceae</taxon>
        <taxon>Streptomyces</taxon>
    </lineage>
</organism>
<dbReference type="EMBL" id="AP017424">
    <property type="protein sequence ID" value="BAU82378.1"/>
    <property type="molecule type" value="Genomic_DNA"/>
</dbReference>
<feature type="transmembrane region" description="Helical" evidence="1">
    <location>
        <begin position="83"/>
        <end position="114"/>
    </location>
</feature>
<keyword evidence="1" id="KW-0812">Transmembrane</keyword>
<dbReference type="Proteomes" id="UP000217676">
    <property type="component" value="Chromosome"/>
</dbReference>
<name>A0A169N8E8_STRLU</name>
<gene>
    <name evidence="3" type="ORF">SLA_1439</name>
</gene>
<keyword evidence="1" id="KW-0472">Membrane</keyword>
<evidence type="ECO:0000259" key="2">
    <source>
        <dbReference type="Pfam" id="PF25231"/>
    </source>
</evidence>
<dbReference type="KEGG" id="slau:SLA_1439"/>
<dbReference type="InterPro" id="IPR057169">
    <property type="entry name" value="DUF7847"/>
</dbReference>